<accession>H5XD53</accession>
<evidence type="ECO:0000313" key="3">
    <source>
        <dbReference type="Proteomes" id="UP000002791"/>
    </source>
</evidence>
<dbReference type="Proteomes" id="UP000002791">
    <property type="component" value="Chromosome"/>
</dbReference>
<name>H5XD53_9PSEU</name>
<gene>
    <name evidence="2" type="ORF">SaccyDRAFT_4677</name>
</gene>
<feature type="compositionally biased region" description="Gly residues" evidence="1">
    <location>
        <begin position="105"/>
        <end position="115"/>
    </location>
</feature>
<proteinExistence type="predicted"/>
<dbReference type="HOGENOM" id="CLU_1219007_0_0_11"/>
<evidence type="ECO:0000313" key="2">
    <source>
        <dbReference type="EMBL" id="EHR63484.1"/>
    </source>
</evidence>
<dbReference type="AlphaFoldDB" id="H5XD53"/>
<dbReference type="EMBL" id="CM001440">
    <property type="protein sequence ID" value="EHR63484.1"/>
    <property type="molecule type" value="Genomic_DNA"/>
</dbReference>
<sequence length="227" mass="23605">MSRVEHECRVGHARTFVATLEPHPPQAAVECVGGRGPERSRPVGTQWPVGADEGVRVGDEPCSVHGGQGSFVGHHDGLGPARRRVEWKAVEGVAEEGDAHRVGSAVGGDPQGQLGGPQQRHAPFVVQQERADVGGHAEIPPQDVAGHGASGRGAVRPDQPGSEPPVPEREPAAVGEQVVAPPPVVVDGHVGAEFELLLERGGAGERARERVGGHTATRCSTVSIVTY</sequence>
<dbReference type="STRING" id="882082.SaccyDRAFT_4677"/>
<feature type="region of interest" description="Disordered" evidence="1">
    <location>
        <begin position="95"/>
        <end position="119"/>
    </location>
</feature>
<evidence type="ECO:0000256" key="1">
    <source>
        <dbReference type="SAM" id="MobiDB-lite"/>
    </source>
</evidence>
<reference evidence="2 3" key="1">
    <citation type="submission" date="2011-11" db="EMBL/GenBank/DDBJ databases">
        <title>The Noncontiguous Finished sequence of Saccharomonospora cyanea NA-134.</title>
        <authorList>
            <consortium name="US DOE Joint Genome Institute"/>
            <person name="Lucas S."/>
            <person name="Han J."/>
            <person name="Lapidus A."/>
            <person name="Cheng J.-F."/>
            <person name="Goodwin L."/>
            <person name="Pitluck S."/>
            <person name="Peters L."/>
            <person name="Ovchinnikova G."/>
            <person name="Lu M."/>
            <person name="Detter J.C."/>
            <person name="Han C."/>
            <person name="Tapia R."/>
            <person name="Land M."/>
            <person name="Hauser L."/>
            <person name="Kyrpides N."/>
            <person name="Ivanova N."/>
            <person name="Pagani I."/>
            <person name="Brambilla E.-M."/>
            <person name="Klenk H.-P."/>
            <person name="Woyke T."/>
        </authorList>
    </citation>
    <scope>NUCLEOTIDE SEQUENCE [LARGE SCALE GENOMIC DNA]</scope>
    <source>
        <strain evidence="2 3">NA-134</strain>
    </source>
</reference>
<feature type="region of interest" description="Disordered" evidence="1">
    <location>
        <begin position="136"/>
        <end position="173"/>
    </location>
</feature>
<organism evidence="2 3">
    <name type="scientific">Saccharomonospora cyanea NA-134</name>
    <dbReference type="NCBI Taxonomy" id="882082"/>
    <lineage>
        <taxon>Bacteria</taxon>
        <taxon>Bacillati</taxon>
        <taxon>Actinomycetota</taxon>
        <taxon>Actinomycetes</taxon>
        <taxon>Pseudonocardiales</taxon>
        <taxon>Pseudonocardiaceae</taxon>
        <taxon>Saccharomonospora</taxon>
    </lineage>
</organism>
<feature type="region of interest" description="Disordered" evidence="1">
    <location>
        <begin position="32"/>
        <end position="52"/>
    </location>
</feature>
<keyword evidence="3" id="KW-1185">Reference proteome</keyword>
<protein>
    <submittedName>
        <fullName evidence="2">Uncharacterized protein</fullName>
    </submittedName>
</protein>